<dbReference type="InterPro" id="IPR006710">
    <property type="entry name" value="Glyco_hydro_43"/>
</dbReference>
<evidence type="ECO:0000259" key="5">
    <source>
        <dbReference type="Pfam" id="PF17851"/>
    </source>
</evidence>
<dbReference type="InterPro" id="IPR013320">
    <property type="entry name" value="ConA-like_dom_sf"/>
</dbReference>
<dbReference type="PANTHER" id="PTHR42812:SF12">
    <property type="entry name" value="BETA-XYLOSIDASE-RELATED"/>
    <property type="match status" value="1"/>
</dbReference>
<dbReference type="CDD" id="cd09001">
    <property type="entry name" value="GH43_FsAxh1-like"/>
    <property type="match status" value="1"/>
</dbReference>
<evidence type="ECO:0000313" key="6">
    <source>
        <dbReference type="EMBL" id="RGN32339.1"/>
    </source>
</evidence>
<dbReference type="InterPro" id="IPR041542">
    <property type="entry name" value="GH43_C2"/>
</dbReference>
<evidence type="ECO:0000256" key="3">
    <source>
        <dbReference type="ARBA" id="ARBA00023295"/>
    </source>
</evidence>
<keyword evidence="4" id="KW-0732">Signal</keyword>
<dbReference type="InterPro" id="IPR051795">
    <property type="entry name" value="Glycosyl_Hydrlase_43"/>
</dbReference>
<feature type="signal peptide" evidence="4">
    <location>
        <begin position="1"/>
        <end position="26"/>
    </location>
</feature>
<evidence type="ECO:0000256" key="2">
    <source>
        <dbReference type="ARBA" id="ARBA00022801"/>
    </source>
</evidence>
<dbReference type="GO" id="GO:0005975">
    <property type="term" value="P:carbohydrate metabolic process"/>
    <property type="evidence" value="ECO:0007669"/>
    <property type="project" value="InterPro"/>
</dbReference>
<feature type="chain" id="PRO_5017825785" evidence="4">
    <location>
        <begin position="27"/>
        <end position="601"/>
    </location>
</feature>
<keyword evidence="3" id="KW-0326">Glycosidase</keyword>
<evidence type="ECO:0000313" key="7">
    <source>
        <dbReference type="Proteomes" id="UP000260983"/>
    </source>
</evidence>
<gene>
    <name evidence="6" type="ORF">DXB65_18820</name>
</gene>
<sequence length="601" mass="68216">MRNMRILKVGMLVLQLLLGGHMQVSAQISDNGDGTCSNPVIFADAPDPSVIRVDDAFYMVSTTMHMAPGCTIMKSYDLVNWKVVNYAYDQLEEADGFALKNGKSDYASGSWAANIRYDKYEKRYYVIVTCNTTNKSYIFSTEDVENGPWHRSVVDKCYDPGFLFEDTGTECKKYIVNPSDDLGKHETYIREFTVDQNYDVTLGKPKIIIDHANIENPAEGLRAEGYHGYKIGEYYYIFMIQGVGWQRQEIVWRSKTLEPGSFEVKRIFTGNIVDKNGKDVMPFTGIAQGGIVDTKDGKWYAFLFQDYGSVGRIPVLIPMEWNDGWPVLGNGGKSVDQIVEKPVKGYTGNGIVISDDFNNGRSRKVYSDKNVNTNITAGISYKRLKKMVQTAPAEEVKKAVDENEYGYNGSNLNLEWQWNHNPNNNLWSLTERKGYLRLKSGILANHIQEARNTLTQRTYGPTCSANVALEVGCMNDGDVAGLSAFQNQYGFVGVKMENGKKYVVMQRAQQKGDALGKVMETVPLEQERVYLKADFDFYDKTDKAYFFYSLDGKNWTKIGDTLQMHYDWPHFVGYRFGLFYYSTENLGGCVDFDYFKVSDEI</sequence>
<dbReference type="Gene3D" id="2.115.10.20">
    <property type="entry name" value="Glycosyl hydrolase domain, family 43"/>
    <property type="match status" value="1"/>
</dbReference>
<keyword evidence="2 6" id="KW-0378">Hydrolase</keyword>
<name>A0A3E5B479_9BACE</name>
<protein>
    <submittedName>
        <fullName evidence="6">Glycoside hydrolase</fullName>
    </submittedName>
</protein>
<comment type="similarity">
    <text evidence="1">Belongs to the glycosyl hydrolase 43 family.</text>
</comment>
<feature type="domain" description="Beta-xylosidase C-terminal Concanavalin A-like" evidence="5">
    <location>
        <begin position="407"/>
        <end position="597"/>
    </location>
</feature>
<proteinExistence type="inferred from homology"/>
<accession>A0A3E5B479</accession>
<dbReference type="EMBL" id="QSUL01000014">
    <property type="protein sequence ID" value="RGN32339.1"/>
    <property type="molecule type" value="Genomic_DNA"/>
</dbReference>
<organism evidence="6 7">
    <name type="scientific">Bacteroides oleiciplenus</name>
    <dbReference type="NCBI Taxonomy" id="626931"/>
    <lineage>
        <taxon>Bacteria</taxon>
        <taxon>Pseudomonadati</taxon>
        <taxon>Bacteroidota</taxon>
        <taxon>Bacteroidia</taxon>
        <taxon>Bacteroidales</taxon>
        <taxon>Bacteroidaceae</taxon>
        <taxon>Bacteroides</taxon>
    </lineage>
</organism>
<comment type="caution">
    <text evidence="6">The sequence shown here is derived from an EMBL/GenBank/DDBJ whole genome shotgun (WGS) entry which is preliminary data.</text>
</comment>
<dbReference type="GO" id="GO:0004553">
    <property type="term" value="F:hydrolase activity, hydrolyzing O-glycosyl compounds"/>
    <property type="evidence" value="ECO:0007669"/>
    <property type="project" value="InterPro"/>
</dbReference>
<dbReference type="SUPFAM" id="SSF75005">
    <property type="entry name" value="Arabinanase/levansucrase/invertase"/>
    <property type="match status" value="1"/>
</dbReference>
<dbReference type="AlphaFoldDB" id="A0A3E5B479"/>
<dbReference type="Gene3D" id="2.60.120.200">
    <property type="match status" value="1"/>
</dbReference>
<dbReference type="Pfam" id="PF04616">
    <property type="entry name" value="Glyco_hydro_43"/>
    <property type="match status" value="1"/>
</dbReference>
<dbReference type="PANTHER" id="PTHR42812">
    <property type="entry name" value="BETA-XYLOSIDASE"/>
    <property type="match status" value="1"/>
</dbReference>
<dbReference type="Proteomes" id="UP000260983">
    <property type="component" value="Unassembled WGS sequence"/>
</dbReference>
<evidence type="ECO:0000256" key="4">
    <source>
        <dbReference type="SAM" id="SignalP"/>
    </source>
</evidence>
<reference evidence="6 7" key="1">
    <citation type="submission" date="2018-08" db="EMBL/GenBank/DDBJ databases">
        <title>A genome reference for cultivated species of the human gut microbiota.</title>
        <authorList>
            <person name="Zou Y."/>
            <person name="Xue W."/>
            <person name="Luo G."/>
        </authorList>
    </citation>
    <scope>NUCLEOTIDE SEQUENCE [LARGE SCALE GENOMIC DNA]</scope>
    <source>
        <strain evidence="6 7">OM05-15BH</strain>
    </source>
</reference>
<dbReference type="SUPFAM" id="SSF49899">
    <property type="entry name" value="Concanavalin A-like lectins/glucanases"/>
    <property type="match status" value="1"/>
</dbReference>
<dbReference type="Pfam" id="PF17851">
    <property type="entry name" value="GH43_C2"/>
    <property type="match status" value="1"/>
</dbReference>
<dbReference type="InterPro" id="IPR023296">
    <property type="entry name" value="Glyco_hydro_beta-prop_sf"/>
</dbReference>
<evidence type="ECO:0000256" key="1">
    <source>
        <dbReference type="ARBA" id="ARBA00009865"/>
    </source>
</evidence>